<dbReference type="InterPro" id="IPR050466">
    <property type="entry name" value="Carboxylest/Gibb_receptor"/>
</dbReference>
<dbReference type="PANTHER" id="PTHR23024:SF242">
    <property type="entry name" value="ALPHA_BETA HYDROLASE FOLD-3 DOMAIN-CONTAINING PROTEIN-RELATED"/>
    <property type="match status" value="1"/>
</dbReference>
<dbReference type="Proteomes" id="UP000775872">
    <property type="component" value="Unassembled WGS sequence"/>
</dbReference>
<evidence type="ECO:0000259" key="1">
    <source>
        <dbReference type="Pfam" id="PF07859"/>
    </source>
</evidence>
<dbReference type="AlphaFoldDB" id="A0A9N9W6D3"/>
<feature type="domain" description="Alpha/beta hydrolase fold-3" evidence="1">
    <location>
        <begin position="71"/>
        <end position="276"/>
    </location>
</feature>
<proteinExistence type="predicted"/>
<evidence type="ECO:0000313" key="2">
    <source>
        <dbReference type="EMBL" id="CAH0045287.1"/>
    </source>
</evidence>
<keyword evidence="3" id="KW-1185">Reference proteome</keyword>
<sequence length="349" mass="39253">MSGFFQSLRLKCAAFFVRKMANRAQRSGYALELPTQRQLIEIPTRDANRKIRVWAYPPPGWERSLKRPVMINWHGSGFTVGGFGLDHVWCTEAAYDVGIWVIDADYRKAPEHPFPAAVHDAEDVLRWVSTRPDLFDLDRVAVSGFASGATLALVAASTLRRASHGLNIRVPVAFYPITNCDVDPVHKNPPHRQRFTPLPVNTIRFFNDCYVPNQDDRHDPRASPDLGDLESFPDYVVFITAEFDIFAEEGAALADNLRNGRRTVVNYMVQGENHGFDKGVIRGESENRRAAAYAIAIDSLENALQATPLLFPQAPRHAGDAERLRALLESGYRGGDQHLVNRWIYLSRA</sequence>
<dbReference type="InterPro" id="IPR029058">
    <property type="entry name" value="AB_hydrolase_fold"/>
</dbReference>
<name>A0A9N9W6D3_9HYPO</name>
<gene>
    <name evidence="2" type="ORF">CSOL1703_00011033</name>
</gene>
<reference evidence="2" key="1">
    <citation type="submission" date="2021-10" db="EMBL/GenBank/DDBJ databases">
        <authorList>
            <person name="Piombo E."/>
        </authorList>
    </citation>
    <scope>NUCLEOTIDE SEQUENCE</scope>
</reference>
<dbReference type="EMBL" id="CABFOC020000011">
    <property type="protein sequence ID" value="CAH0045287.1"/>
    <property type="molecule type" value="Genomic_DNA"/>
</dbReference>
<dbReference type="Gene3D" id="3.40.50.1820">
    <property type="entry name" value="alpha/beta hydrolase"/>
    <property type="match status" value="1"/>
</dbReference>
<dbReference type="OrthoDB" id="19653at2759"/>
<dbReference type="GO" id="GO:0016787">
    <property type="term" value="F:hydrolase activity"/>
    <property type="evidence" value="ECO:0007669"/>
    <property type="project" value="InterPro"/>
</dbReference>
<accession>A0A9N9W6D3</accession>
<evidence type="ECO:0000313" key="3">
    <source>
        <dbReference type="Proteomes" id="UP000775872"/>
    </source>
</evidence>
<protein>
    <recommendedName>
        <fullName evidence="1">Alpha/beta hydrolase fold-3 domain-containing protein</fullName>
    </recommendedName>
</protein>
<comment type="caution">
    <text evidence="2">The sequence shown here is derived from an EMBL/GenBank/DDBJ whole genome shotgun (WGS) entry which is preliminary data.</text>
</comment>
<dbReference type="SUPFAM" id="SSF53474">
    <property type="entry name" value="alpha/beta-Hydrolases"/>
    <property type="match status" value="1"/>
</dbReference>
<dbReference type="PANTHER" id="PTHR23024">
    <property type="entry name" value="ARYLACETAMIDE DEACETYLASE"/>
    <property type="match status" value="1"/>
</dbReference>
<organism evidence="2 3">
    <name type="scientific">Clonostachys solani</name>
    <dbReference type="NCBI Taxonomy" id="160281"/>
    <lineage>
        <taxon>Eukaryota</taxon>
        <taxon>Fungi</taxon>
        <taxon>Dikarya</taxon>
        <taxon>Ascomycota</taxon>
        <taxon>Pezizomycotina</taxon>
        <taxon>Sordariomycetes</taxon>
        <taxon>Hypocreomycetidae</taxon>
        <taxon>Hypocreales</taxon>
        <taxon>Bionectriaceae</taxon>
        <taxon>Clonostachys</taxon>
    </lineage>
</organism>
<dbReference type="InterPro" id="IPR013094">
    <property type="entry name" value="AB_hydrolase_3"/>
</dbReference>
<dbReference type="Pfam" id="PF07859">
    <property type="entry name" value="Abhydrolase_3"/>
    <property type="match status" value="1"/>
</dbReference>